<comment type="caution">
    <text evidence="1">The sequence shown here is derived from an EMBL/GenBank/DDBJ whole genome shotgun (WGS) entry which is preliminary data.</text>
</comment>
<dbReference type="RefSeq" id="WP_006969137.1">
    <property type="nucleotide sequence ID" value="NZ_ABCS01000002.1"/>
</dbReference>
<dbReference type="eggNOG" id="ENOG502ZA6T">
    <property type="taxonomic scope" value="Bacteria"/>
</dbReference>
<organism evidence="1 2">
    <name type="scientific">Plesiocystis pacifica SIR-1</name>
    <dbReference type="NCBI Taxonomy" id="391625"/>
    <lineage>
        <taxon>Bacteria</taxon>
        <taxon>Pseudomonadati</taxon>
        <taxon>Myxococcota</taxon>
        <taxon>Polyangia</taxon>
        <taxon>Nannocystales</taxon>
        <taxon>Nannocystaceae</taxon>
        <taxon>Plesiocystis</taxon>
    </lineage>
</organism>
<reference evidence="1 2" key="1">
    <citation type="submission" date="2007-06" db="EMBL/GenBank/DDBJ databases">
        <authorList>
            <person name="Shimkets L."/>
            <person name="Ferriera S."/>
            <person name="Johnson J."/>
            <person name="Kravitz S."/>
            <person name="Beeson K."/>
            <person name="Sutton G."/>
            <person name="Rogers Y.-H."/>
            <person name="Friedman R."/>
            <person name="Frazier M."/>
            <person name="Venter J.C."/>
        </authorList>
    </citation>
    <scope>NUCLEOTIDE SEQUENCE [LARGE SCALE GENOMIC DNA]</scope>
    <source>
        <strain evidence="1 2">SIR-1</strain>
    </source>
</reference>
<dbReference type="Proteomes" id="UP000005801">
    <property type="component" value="Unassembled WGS sequence"/>
</dbReference>
<dbReference type="OrthoDB" id="5504698at2"/>
<protein>
    <submittedName>
        <fullName evidence="1">Uncharacterized protein</fullName>
    </submittedName>
</protein>
<evidence type="ECO:0000313" key="2">
    <source>
        <dbReference type="Proteomes" id="UP000005801"/>
    </source>
</evidence>
<keyword evidence="2" id="KW-1185">Reference proteome</keyword>
<sequence length="294" mass="32392">MPLLALITLSFAALLAGLGVGVVLNRSALERQIDAEVAELFAEVETLPTYFVASELEGLPSPVRRYLERNLSEGQPHPSCVRVREIGSVCDAPGQPWTEVAGESYLVAGRPGLLSFARLRPYPLVWVDARTLYLRGRVNVLAKLMSSLSTVDSSEAVQRRAVLVAYLADLALLPPALLPGDHLRWEAIDDVRARARVRDGELEVSGVFVFDELGDLVAFESDDRPAIGSPAQSKGEALWRVRFGEHRRFADLHVPTLIEEEWVVGEAVLPERRRSLQAIEVDVPRRWGSPGESS</sequence>
<dbReference type="Pfam" id="PF20181">
    <property type="entry name" value="DUF6544"/>
    <property type="match status" value="1"/>
</dbReference>
<dbReference type="InterPro" id="IPR046674">
    <property type="entry name" value="DUF6544"/>
</dbReference>
<accession>A6FXD8</accession>
<gene>
    <name evidence="1" type="ORF">PPSIR1_21454</name>
</gene>
<dbReference type="AlphaFoldDB" id="A6FXD8"/>
<evidence type="ECO:0000313" key="1">
    <source>
        <dbReference type="EMBL" id="EDM81526.1"/>
    </source>
</evidence>
<proteinExistence type="predicted"/>
<name>A6FXD8_9BACT</name>
<dbReference type="EMBL" id="ABCS01000002">
    <property type="protein sequence ID" value="EDM81526.1"/>
    <property type="molecule type" value="Genomic_DNA"/>
</dbReference>